<dbReference type="RefSeq" id="WP_141357708.1">
    <property type="nucleotide sequence ID" value="NZ_BAAAWM010000001.1"/>
</dbReference>
<protein>
    <submittedName>
        <fullName evidence="2">Uncharacterized protein</fullName>
    </submittedName>
</protein>
<keyword evidence="1" id="KW-1133">Transmembrane helix</keyword>
<reference evidence="2 3" key="1">
    <citation type="submission" date="2019-06" db="EMBL/GenBank/DDBJ databases">
        <title>Whole genome shotgun sequence of Glutamicibacter nicotianae NBRC 14234.</title>
        <authorList>
            <person name="Hosoyama A."/>
            <person name="Uohara A."/>
            <person name="Ohji S."/>
            <person name="Ichikawa N."/>
        </authorList>
    </citation>
    <scope>NUCLEOTIDE SEQUENCE [LARGE SCALE GENOMIC DNA]</scope>
    <source>
        <strain evidence="2 3">NBRC 14234</strain>
    </source>
</reference>
<sequence>MSEAFSALWASIVRTVVPIVVGSVLGWFASANLPLDKEFEGALTALITLLLTMAYYVAVRLFETYISPKIGWLLGYAKSPDSYSADKPGKHEA</sequence>
<feature type="transmembrane region" description="Helical" evidence="1">
    <location>
        <begin position="7"/>
        <end position="29"/>
    </location>
</feature>
<dbReference type="Proteomes" id="UP000316242">
    <property type="component" value="Unassembled WGS sequence"/>
</dbReference>
<name>A0ABQ0RLP9_GLUNI</name>
<keyword evidence="1" id="KW-0472">Membrane</keyword>
<dbReference type="EMBL" id="BJNE01000007">
    <property type="protein sequence ID" value="GEC12747.1"/>
    <property type="molecule type" value="Genomic_DNA"/>
</dbReference>
<keyword evidence="3" id="KW-1185">Reference proteome</keyword>
<accession>A0ABQ0RLP9</accession>
<comment type="caution">
    <text evidence="2">The sequence shown here is derived from an EMBL/GenBank/DDBJ whole genome shotgun (WGS) entry which is preliminary data.</text>
</comment>
<evidence type="ECO:0000313" key="3">
    <source>
        <dbReference type="Proteomes" id="UP000316242"/>
    </source>
</evidence>
<organism evidence="2 3">
    <name type="scientific">Glutamicibacter nicotianae</name>
    <name type="common">Arthrobacter nicotianae</name>
    <dbReference type="NCBI Taxonomy" id="37929"/>
    <lineage>
        <taxon>Bacteria</taxon>
        <taxon>Bacillati</taxon>
        <taxon>Actinomycetota</taxon>
        <taxon>Actinomycetes</taxon>
        <taxon>Micrococcales</taxon>
        <taxon>Micrococcaceae</taxon>
        <taxon>Glutamicibacter</taxon>
    </lineage>
</organism>
<proteinExistence type="predicted"/>
<feature type="transmembrane region" description="Helical" evidence="1">
    <location>
        <begin position="41"/>
        <end position="59"/>
    </location>
</feature>
<evidence type="ECO:0000313" key="2">
    <source>
        <dbReference type="EMBL" id="GEC12747.1"/>
    </source>
</evidence>
<evidence type="ECO:0000256" key="1">
    <source>
        <dbReference type="SAM" id="Phobius"/>
    </source>
</evidence>
<gene>
    <name evidence="2" type="ORF">ANI01nite_19500</name>
</gene>
<keyword evidence="1" id="KW-0812">Transmembrane</keyword>